<dbReference type="GO" id="GO:0015628">
    <property type="term" value="P:protein secretion by the type II secretion system"/>
    <property type="evidence" value="ECO:0007669"/>
    <property type="project" value="InterPro"/>
</dbReference>
<gene>
    <name evidence="12" type="ORF">EJ063_14870</name>
</gene>
<dbReference type="AlphaFoldDB" id="A0A3S0MID8"/>
<comment type="subcellular location">
    <subcellularLocation>
        <location evidence="1">Cell inner membrane</location>
    </subcellularLocation>
</comment>
<protein>
    <recommendedName>
        <fullName evidence="3">Type II secretion system protein N</fullName>
    </recommendedName>
    <alternativeName>
        <fullName evidence="10">General secretion pathway protein N</fullName>
    </alternativeName>
</protein>
<evidence type="ECO:0000256" key="4">
    <source>
        <dbReference type="ARBA" id="ARBA00022448"/>
    </source>
</evidence>
<dbReference type="GO" id="GO:0015627">
    <property type="term" value="C:type II protein secretion system complex"/>
    <property type="evidence" value="ECO:0007669"/>
    <property type="project" value="InterPro"/>
</dbReference>
<comment type="similarity">
    <text evidence="2">Belongs to the GSP N family.</text>
</comment>
<sequence>MKKAVLSAVVLTGVVSASALVHLPAQFVVQYAPLPSQLKVVGVEGTVWQGSAYQVEWAGQKLGELNWQLHPSKLLTATLEANVRFGRGSDMDVQGRGILGYGPSGAYAKNLIASVPIESVMKVVPSLPVPLELDGQVELSLRDYQYAAPYCQSAEGSVVWNTETIGSPLANLTVGPVVAQLQCQDSQIDITADQQSKQVTSEAKVSLSADGRYSATAWFKPEGDFPSELSQQLKWLPNQADQEGKYPFSYNGRL</sequence>
<dbReference type="Proteomes" id="UP000268973">
    <property type="component" value="Unassembled WGS sequence"/>
</dbReference>
<comment type="caution">
    <text evidence="12">The sequence shown here is derived from an EMBL/GenBank/DDBJ whole genome shotgun (WGS) entry which is preliminary data.</text>
</comment>
<evidence type="ECO:0000256" key="5">
    <source>
        <dbReference type="ARBA" id="ARBA00022475"/>
    </source>
</evidence>
<evidence type="ECO:0000313" key="12">
    <source>
        <dbReference type="EMBL" id="RTZ14597.1"/>
    </source>
</evidence>
<evidence type="ECO:0000256" key="8">
    <source>
        <dbReference type="ARBA" id="ARBA00022927"/>
    </source>
</evidence>
<evidence type="ECO:0000313" key="13">
    <source>
        <dbReference type="Proteomes" id="UP000268973"/>
    </source>
</evidence>
<keyword evidence="7" id="KW-0812">Transmembrane</keyword>
<accession>A0A3S0MID8</accession>
<keyword evidence="11" id="KW-0732">Signal</keyword>
<dbReference type="RefSeq" id="WP_126575145.1">
    <property type="nucleotide sequence ID" value="NZ_RXZH01000007.1"/>
</dbReference>
<dbReference type="EMBL" id="RXZH01000007">
    <property type="protein sequence ID" value="RTZ14597.1"/>
    <property type="molecule type" value="Genomic_DNA"/>
</dbReference>
<evidence type="ECO:0000256" key="1">
    <source>
        <dbReference type="ARBA" id="ARBA00004533"/>
    </source>
</evidence>
<evidence type="ECO:0000256" key="2">
    <source>
        <dbReference type="ARBA" id="ARBA00007208"/>
    </source>
</evidence>
<dbReference type="Pfam" id="PF01203">
    <property type="entry name" value="T2SSN"/>
    <property type="match status" value="1"/>
</dbReference>
<keyword evidence="6" id="KW-0997">Cell inner membrane</keyword>
<dbReference type="InterPro" id="IPR022792">
    <property type="entry name" value="T2SS_protein-GspN"/>
</dbReference>
<keyword evidence="13" id="KW-1185">Reference proteome</keyword>
<reference evidence="12 13" key="1">
    <citation type="submission" date="2018-12" db="EMBL/GenBank/DDBJ databases">
        <title>Vibrio sp. isolated from China Sea.</title>
        <authorList>
            <person name="Li Y."/>
        </authorList>
    </citation>
    <scope>NUCLEOTIDE SEQUENCE [LARGE SCALE GENOMIC DNA]</scope>
    <source>
        <strain evidence="12 13">BEI207</strain>
    </source>
</reference>
<evidence type="ECO:0000256" key="3">
    <source>
        <dbReference type="ARBA" id="ARBA00021563"/>
    </source>
</evidence>
<keyword evidence="8" id="KW-0653">Protein transport</keyword>
<evidence type="ECO:0000256" key="11">
    <source>
        <dbReference type="SAM" id="SignalP"/>
    </source>
</evidence>
<dbReference type="OrthoDB" id="6118198at2"/>
<keyword evidence="9" id="KW-0472">Membrane</keyword>
<evidence type="ECO:0000256" key="6">
    <source>
        <dbReference type="ARBA" id="ARBA00022519"/>
    </source>
</evidence>
<feature type="chain" id="PRO_5035791872" description="Type II secretion system protein N" evidence="11">
    <location>
        <begin position="20"/>
        <end position="254"/>
    </location>
</feature>
<keyword evidence="4" id="KW-0813">Transport</keyword>
<evidence type="ECO:0000256" key="9">
    <source>
        <dbReference type="ARBA" id="ARBA00023136"/>
    </source>
</evidence>
<organism evidence="12 13">
    <name type="scientific">Vibrio aquaticus</name>
    <dbReference type="NCBI Taxonomy" id="2496559"/>
    <lineage>
        <taxon>Bacteria</taxon>
        <taxon>Pseudomonadati</taxon>
        <taxon>Pseudomonadota</taxon>
        <taxon>Gammaproteobacteria</taxon>
        <taxon>Vibrionales</taxon>
        <taxon>Vibrionaceae</taxon>
        <taxon>Vibrio</taxon>
    </lineage>
</organism>
<name>A0A3S0MID8_9VIBR</name>
<proteinExistence type="inferred from homology"/>
<evidence type="ECO:0000256" key="7">
    <source>
        <dbReference type="ARBA" id="ARBA00022692"/>
    </source>
</evidence>
<feature type="signal peptide" evidence="11">
    <location>
        <begin position="1"/>
        <end position="19"/>
    </location>
</feature>
<keyword evidence="5" id="KW-1003">Cell membrane</keyword>
<evidence type="ECO:0000256" key="10">
    <source>
        <dbReference type="ARBA" id="ARBA00030772"/>
    </source>
</evidence>
<dbReference type="GO" id="GO:0005886">
    <property type="term" value="C:plasma membrane"/>
    <property type="evidence" value="ECO:0007669"/>
    <property type="project" value="UniProtKB-SubCell"/>
</dbReference>